<keyword evidence="7 12" id="KW-0648">Protein biosynthesis</keyword>
<evidence type="ECO:0000313" key="16">
    <source>
        <dbReference type="EMBL" id="SLM29895.1"/>
    </source>
</evidence>
<comment type="function">
    <text evidence="12">Catalyzes the attachment of valine to tRNA(Val). As ValRS can inadvertently accommodate and process structurally similar amino acids such as threonine, to avoid such errors, it has a 'posttransfer' editing activity that hydrolyzes mischarged Thr-tRNA(Val) in a tRNA-dependent manner.</text>
</comment>
<name>A0A1W1HBY0_9BACT</name>
<evidence type="ECO:0000259" key="13">
    <source>
        <dbReference type="Pfam" id="PF00133"/>
    </source>
</evidence>
<dbReference type="EMBL" id="FWEV01000115">
    <property type="protein sequence ID" value="SLM29895.1"/>
    <property type="molecule type" value="Genomic_DNA"/>
</dbReference>
<evidence type="ECO:0000256" key="7">
    <source>
        <dbReference type="ARBA" id="ARBA00022917"/>
    </source>
</evidence>
<protein>
    <recommendedName>
        <fullName evidence="12">Valine--tRNA ligase</fullName>
        <ecNumber evidence="12">6.1.1.9</ecNumber>
    </recommendedName>
    <alternativeName>
        <fullName evidence="12">Valyl-tRNA synthetase</fullName>
        <shortName evidence="12">ValRS</shortName>
    </alternativeName>
</protein>
<comment type="catalytic activity">
    <reaction evidence="10 12">
        <text>tRNA(Val) + L-valine + ATP = L-valyl-tRNA(Val) + AMP + diphosphate</text>
        <dbReference type="Rhea" id="RHEA:10704"/>
        <dbReference type="Rhea" id="RHEA-COMP:9672"/>
        <dbReference type="Rhea" id="RHEA-COMP:9708"/>
        <dbReference type="ChEBI" id="CHEBI:30616"/>
        <dbReference type="ChEBI" id="CHEBI:33019"/>
        <dbReference type="ChEBI" id="CHEBI:57762"/>
        <dbReference type="ChEBI" id="CHEBI:78442"/>
        <dbReference type="ChEBI" id="CHEBI:78537"/>
        <dbReference type="ChEBI" id="CHEBI:456215"/>
        <dbReference type="EC" id="6.1.1.9"/>
    </reaction>
</comment>
<dbReference type="InterPro" id="IPR001412">
    <property type="entry name" value="aa-tRNA-synth_I_CS"/>
</dbReference>
<accession>A0A1W1HBY0</accession>
<dbReference type="InterPro" id="IPR019499">
    <property type="entry name" value="Val-tRNA_synth_tRNA-bd"/>
</dbReference>
<dbReference type="OrthoDB" id="9810365at2"/>
<dbReference type="GO" id="GO:0005829">
    <property type="term" value="C:cytosol"/>
    <property type="evidence" value="ECO:0007669"/>
    <property type="project" value="TreeGrafter"/>
</dbReference>
<dbReference type="EC" id="6.1.1.9" evidence="12"/>
<feature type="coiled-coil region" evidence="12">
    <location>
        <begin position="888"/>
        <end position="957"/>
    </location>
</feature>
<sequence length="959" mass="108693">MSSESLEKGYEPSGIEEKWYRYWLEKGFFAAQDKSDQKAFSIVIPPPNVTGVLHMGHALNITIQDIMCRYRRLCGDNVLWMPGTDHAGIATQNVVEKNLANQGITRDQLGREKFVEAVWKWREESGGAIINQLKRLGASCDWDRERFTMDQGLSDAVRKVFVRLYRDGLIYQGQYIINWCPRCRTALADLEVDHEEHDSFLYYIRYPFEGSSGGKEGLVVATTRPETMFGDTAVAINPDDERYKSLTETKVRLPLTDRIIPVIKDGYVDTAFGTGALKVTPAHDPNDFNLGETHGLERIKVIDDDGIMTEQAGEKFKGLDRFECRKKAVKELEDLGLIVKTEPLKNSVGHCYRCKTVVEPSLSKQWFVKAGPLAKVAADAVRDGKTRIIPANWAKTYFDWLDNIQDWCISRQIWWGHRIPVWKCLECDQIMVEEVDPDKCSLCGSSDIVQESDVLDTWFSSALWPFSTMGWPEDTELLKTFYPTNVLVTGFDILFFWVARMMMMGTRFMGEIPFKDVYIHALVRDEHGKKMSKSKGNVIDPLKVIDEYGADAFRFTLAVFAAQGRDVRMSQERVEGYRHFVNKLWNAARFAMIHFKDDKENGDGHENASSLPANEMNLKCQDQDATPGGQIYKSDGCGGEADKIAVSQEPDGGINKTDSGNCCCSADCIASMESSCSITEKWILSRSCATAAAVRAGIENYRFNEAAGAIYQFIWHEFCDWYLEAAKPALYEKEGRARRIAVKTVLGKVLKDILLMLHPFMPFVTEEIWNALPMVTGSIMEARYPDCNITGQRFRNTDIEQQMSFVFDLVSSVRNIRGEMNIQPAMQLNVTFCTEDGEEQRLIRENSGLVKNLARLESLYLSETDSVPPSCATAVVKATTIYVSLKGVIDFEKEEQRLEKEIGKVTKELISVSKRLSNESFLDKAPDDVVEKVKEQQQMLQEKSDTLKSNLERIKKMKA</sequence>
<dbReference type="PROSITE" id="PS00178">
    <property type="entry name" value="AA_TRNA_LIGASE_I"/>
    <property type="match status" value="1"/>
</dbReference>
<comment type="domain">
    <text evidence="12">The C-terminal coiled-coil domain is crucial for aminoacylation activity.</text>
</comment>
<dbReference type="Gene3D" id="3.90.740.10">
    <property type="entry name" value="Valyl/Leucyl/Isoleucyl-tRNA synthetase, editing domain"/>
    <property type="match status" value="1"/>
</dbReference>
<comment type="similarity">
    <text evidence="11 12">Belongs to the class-I aminoacyl-tRNA synthetase family. ValS type 1 subfamily.</text>
</comment>
<dbReference type="InterPro" id="IPR002300">
    <property type="entry name" value="aa-tRNA-synth_Ia"/>
</dbReference>
<feature type="short sequence motif" description="'KMSKS' region" evidence="12">
    <location>
        <begin position="530"/>
        <end position="534"/>
    </location>
</feature>
<evidence type="ECO:0000256" key="9">
    <source>
        <dbReference type="ARBA" id="ARBA00023146"/>
    </source>
</evidence>
<keyword evidence="9 12" id="KW-0030">Aminoacyl-tRNA synthetase</keyword>
<dbReference type="CDD" id="cd00817">
    <property type="entry name" value="ValRS_core"/>
    <property type="match status" value="1"/>
</dbReference>
<dbReference type="InterPro" id="IPR002303">
    <property type="entry name" value="Valyl-tRNA_ligase"/>
</dbReference>
<evidence type="ECO:0000256" key="10">
    <source>
        <dbReference type="ARBA" id="ARBA00047552"/>
    </source>
</evidence>
<dbReference type="GO" id="GO:0005524">
    <property type="term" value="F:ATP binding"/>
    <property type="evidence" value="ECO:0007669"/>
    <property type="project" value="UniProtKB-UniRule"/>
</dbReference>
<organism evidence="16 17">
    <name type="scientific">Desulfamplus magnetovallimortis</name>
    <dbReference type="NCBI Taxonomy" id="1246637"/>
    <lineage>
        <taxon>Bacteria</taxon>
        <taxon>Pseudomonadati</taxon>
        <taxon>Thermodesulfobacteriota</taxon>
        <taxon>Desulfobacteria</taxon>
        <taxon>Desulfobacterales</taxon>
        <taxon>Desulfobacteraceae</taxon>
        <taxon>Desulfamplus</taxon>
    </lineage>
</organism>
<evidence type="ECO:0000313" key="17">
    <source>
        <dbReference type="Proteomes" id="UP000191931"/>
    </source>
</evidence>
<keyword evidence="8 12" id="KW-0175">Coiled coil</keyword>
<comment type="subunit">
    <text evidence="2 12">Monomer.</text>
</comment>
<evidence type="ECO:0000256" key="3">
    <source>
        <dbReference type="ARBA" id="ARBA00022490"/>
    </source>
</evidence>
<feature type="short sequence motif" description="'HIGH' region" evidence="12">
    <location>
        <begin position="47"/>
        <end position="57"/>
    </location>
</feature>
<gene>
    <name evidence="12" type="primary">valS</name>
    <name evidence="16" type="ORF">MTBBW1_2010004</name>
</gene>
<dbReference type="InterPro" id="IPR037118">
    <property type="entry name" value="Val-tRNA_synth_C_sf"/>
</dbReference>
<evidence type="ECO:0000256" key="6">
    <source>
        <dbReference type="ARBA" id="ARBA00022840"/>
    </source>
</evidence>
<dbReference type="SUPFAM" id="SSF50677">
    <property type="entry name" value="ValRS/IleRS/LeuRS editing domain"/>
    <property type="match status" value="1"/>
</dbReference>
<dbReference type="InterPro" id="IPR010978">
    <property type="entry name" value="tRNA-bd_arm"/>
</dbReference>
<dbReference type="Gene3D" id="1.10.287.380">
    <property type="entry name" value="Valyl-tRNA synthetase, C-terminal domain"/>
    <property type="match status" value="1"/>
</dbReference>
<dbReference type="Pfam" id="PF08264">
    <property type="entry name" value="Anticodon_1"/>
    <property type="match status" value="1"/>
</dbReference>
<dbReference type="InterPro" id="IPR033705">
    <property type="entry name" value="Anticodon_Ia_Val"/>
</dbReference>
<dbReference type="Proteomes" id="UP000191931">
    <property type="component" value="Unassembled WGS sequence"/>
</dbReference>
<dbReference type="AlphaFoldDB" id="A0A1W1HBY0"/>
<dbReference type="SUPFAM" id="SSF47323">
    <property type="entry name" value="Anticodon-binding domain of a subclass of class I aminoacyl-tRNA synthetases"/>
    <property type="match status" value="1"/>
</dbReference>
<dbReference type="InterPro" id="IPR009080">
    <property type="entry name" value="tRNAsynth_Ia_anticodon-bd"/>
</dbReference>
<dbReference type="SUPFAM" id="SSF46589">
    <property type="entry name" value="tRNA-binding arm"/>
    <property type="match status" value="1"/>
</dbReference>
<reference evidence="16 17" key="1">
    <citation type="submission" date="2017-03" db="EMBL/GenBank/DDBJ databases">
        <authorList>
            <person name="Afonso C.L."/>
            <person name="Miller P.J."/>
            <person name="Scott M.A."/>
            <person name="Spackman E."/>
            <person name="Goraichik I."/>
            <person name="Dimitrov K.M."/>
            <person name="Suarez D.L."/>
            <person name="Swayne D.E."/>
        </authorList>
    </citation>
    <scope>NUCLEOTIDE SEQUENCE [LARGE SCALE GENOMIC DNA]</scope>
    <source>
        <strain evidence="16">PRJEB14757</strain>
    </source>
</reference>
<keyword evidence="3 12" id="KW-0963">Cytoplasm</keyword>
<dbReference type="InterPro" id="IPR013155">
    <property type="entry name" value="M/V/L/I-tRNA-synth_anticd-bd"/>
</dbReference>
<feature type="binding site" evidence="12">
    <location>
        <position position="533"/>
    </location>
    <ligand>
        <name>ATP</name>
        <dbReference type="ChEBI" id="CHEBI:30616"/>
    </ligand>
</feature>
<evidence type="ECO:0000256" key="5">
    <source>
        <dbReference type="ARBA" id="ARBA00022741"/>
    </source>
</evidence>
<dbReference type="Gene3D" id="1.10.730.10">
    <property type="entry name" value="Isoleucyl-tRNA Synthetase, Domain 1"/>
    <property type="match status" value="2"/>
</dbReference>
<feature type="domain" description="Aminoacyl-tRNA synthetase class Ia" evidence="13">
    <location>
        <begin position="18"/>
        <end position="570"/>
    </location>
</feature>
<feature type="domain" description="Valyl-tRNA synthetase tRNA-binding arm" evidence="15">
    <location>
        <begin position="890"/>
        <end position="955"/>
    </location>
</feature>
<dbReference type="InterPro" id="IPR014729">
    <property type="entry name" value="Rossmann-like_a/b/a_fold"/>
</dbReference>
<evidence type="ECO:0000256" key="2">
    <source>
        <dbReference type="ARBA" id="ARBA00011245"/>
    </source>
</evidence>
<dbReference type="Pfam" id="PF10458">
    <property type="entry name" value="Val_tRNA-synt_C"/>
    <property type="match status" value="1"/>
</dbReference>
<dbReference type="InterPro" id="IPR009008">
    <property type="entry name" value="Val/Leu/Ile-tRNA-synth_edit"/>
</dbReference>
<keyword evidence="6 12" id="KW-0067">ATP-binding</keyword>
<dbReference type="GO" id="GO:0004832">
    <property type="term" value="F:valine-tRNA ligase activity"/>
    <property type="evidence" value="ECO:0007669"/>
    <property type="project" value="UniProtKB-UniRule"/>
</dbReference>
<dbReference type="GO" id="GO:0006438">
    <property type="term" value="P:valyl-tRNA aminoacylation"/>
    <property type="evidence" value="ECO:0007669"/>
    <property type="project" value="UniProtKB-UniRule"/>
</dbReference>
<evidence type="ECO:0000256" key="12">
    <source>
        <dbReference type="HAMAP-Rule" id="MF_02004"/>
    </source>
</evidence>
<dbReference type="Pfam" id="PF00133">
    <property type="entry name" value="tRNA-synt_1"/>
    <property type="match status" value="1"/>
</dbReference>
<evidence type="ECO:0000256" key="4">
    <source>
        <dbReference type="ARBA" id="ARBA00022598"/>
    </source>
</evidence>
<evidence type="ECO:0000256" key="11">
    <source>
        <dbReference type="ARBA" id="ARBA00060830"/>
    </source>
</evidence>
<comment type="domain">
    <text evidence="12">ValRS has two distinct active sites: one for aminoacylation and one for editing. The misactivated threonine is translocated from the active site to the editing site.</text>
</comment>
<keyword evidence="17" id="KW-1185">Reference proteome</keyword>
<keyword evidence="5 12" id="KW-0547">Nucleotide-binding</keyword>
<dbReference type="RefSeq" id="WP_080807018.1">
    <property type="nucleotide sequence ID" value="NZ_LT828556.1"/>
</dbReference>
<dbReference type="SUPFAM" id="SSF52374">
    <property type="entry name" value="Nucleotidylyl transferase"/>
    <property type="match status" value="1"/>
</dbReference>
<dbReference type="FunFam" id="3.40.50.620:FF:000098">
    <property type="entry name" value="Valine--tRNA ligase"/>
    <property type="match status" value="1"/>
</dbReference>
<dbReference type="STRING" id="1246637.MTBBW1_2010004"/>
<dbReference type="Gene3D" id="3.40.50.620">
    <property type="entry name" value="HUPs"/>
    <property type="match status" value="2"/>
</dbReference>
<evidence type="ECO:0000259" key="14">
    <source>
        <dbReference type="Pfam" id="PF08264"/>
    </source>
</evidence>
<proteinExistence type="inferred from homology"/>
<feature type="domain" description="Methionyl/Valyl/Leucyl/Isoleucyl-tRNA synthetase anticodon-binding" evidence="14">
    <location>
        <begin position="680"/>
        <end position="830"/>
    </location>
</feature>
<dbReference type="CDD" id="cd07962">
    <property type="entry name" value="Anticodon_Ia_Val"/>
    <property type="match status" value="1"/>
</dbReference>
<dbReference type="NCBIfam" id="TIGR00422">
    <property type="entry name" value="valS"/>
    <property type="match status" value="1"/>
</dbReference>
<dbReference type="PRINTS" id="PR00986">
    <property type="entry name" value="TRNASYNTHVAL"/>
</dbReference>
<comment type="subcellular location">
    <subcellularLocation>
        <location evidence="1 12">Cytoplasm</location>
    </subcellularLocation>
</comment>
<dbReference type="PANTHER" id="PTHR11946:SF93">
    <property type="entry name" value="VALINE--TRNA LIGASE, CHLOROPLASTIC_MITOCHONDRIAL 2"/>
    <property type="match status" value="1"/>
</dbReference>
<dbReference type="PANTHER" id="PTHR11946">
    <property type="entry name" value="VALYL-TRNA SYNTHETASES"/>
    <property type="match status" value="1"/>
</dbReference>
<dbReference type="HAMAP" id="MF_02004">
    <property type="entry name" value="Val_tRNA_synth_type1"/>
    <property type="match status" value="1"/>
</dbReference>
<dbReference type="FunFam" id="1.10.287.380:FF:000001">
    <property type="entry name" value="Valine--tRNA ligase"/>
    <property type="match status" value="1"/>
</dbReference>
<keyword evidence="4 12" id="KW-0436">Ligase</keyword>
<evidence type="ECO:0000256" key="1">
    <source>
        <dbReference type="ARBA" id="ARBA00004496"/>
    </source>
</evidence>
<evidence type="ECO:0000256" key="8">
    <source>
        <dbReference type="ARBA" id="ARBA00023054"/>
    </source>
</evidence>
<dbReference type="NCBIfam" id="NF004349">
    <property type="entry name" value="PRK05729.1"/>
    <property type="match status" value="1"/>
</dbReference>
<dbReference type="GO" id="GO:0002161">
    <property type="term" value="F:aminoacyl-tRNA deacylase activity"/>
    <property type="evidence" value="ECO:0007669"/>
    <property type="project" value="InterPro"/>
</dbReference>
<dbReference type="FunFam" id="3.40.50.620:FF:000032">
    <property type="entry name" value="Valine--tRNA ligase"/>
    <property type="match status" value="1"/>
</dbReference>
<evidence type="ECO:0000259" key="15">
    <source>
        <dbReference type="Pfam" id="PF10458"/>
    </source>
</evidence>